<accession>K0YGQ0</accession>
<reference evidence="2 3" key="1">
    <citation type="submission" date="2012-08" db="EMBL/GenBank/DDBJ databases">
        <title>The Genome Sequence of Turicella otitidis ATCC 51513.</title>
        <authorList>
            <consortium name="The Broad Institute Genome Sequencing Platform"/>
            <person name="Earl A."/>
            <person name="Ward D."/>
            <person name="Feldgarden M."/>
            <person name="Gevers D."/>
            <person name="Huys G."/>
            <person name="Walker B."/>
            <person name="Young S.K."/>
            <person name="Zeng Q."/>
            <person name="Gargeya S."/>
            <person name="Fitzgerald M."/>
            <person name="Haas B."/>
            <person name="Abouelleil A."/>
            <person name="Alvarado L."/>
            <person name="Arachchi H.M."/>
            <person name="Berlin A.M."/>
            <person name="Chapman S.B."/>
            <person name="Goldberg J."/>
            <person name="Griggs A."/>
            <person name="Gujja S."/>
            <person name="Hansen M."/>
            <person name="Howarth C."/>
            <person name="Imamovic A."/>
            <person name="Larimer J."/>
            <person name="McCowen C."/>
            <person name="Montmayeur A."/>
            <person name="Murphy C."/>
            <person name="Neiman D."/>
            <person name="Pearson M."/>
            <person name="Priest M."/>
            <person name="Roberts A."/>
            <person name="Saif S."/>
            <person name="Shea T."/>
            <person name="Sisk P."/>
            <person name="Sykes S."/>
            <person name="Wortman J."/>
            <person name="Nusbaum C."/>
            <person name="Birren B."/>
        </authorList>
    </citation>
    <scope>NUCLEOTIDE SEQUENCE [LARGE SCALE GENOMIC DNA]</scope>
    <source>
        <strain evidence="2 3">ATCC 51513</strain>
    </source>
</reference>
<evidence type="ECO:0000313" key="3">
    <source>
        <dbReference type="Proteomes" id="UP000006078"/>
    </source>
</evidence>
<sequence>MNQRISMKAVIIGILGAILAVTATEAWGFVVGFIVLAAAVALAAVVHVQTERARYSNPKRARAN</sequence>
<gene>
    <name evidence="2" type="ORF">HMPREF9719_00745</name>
</gene>
<dbReference type="Proteomes" id="UP000006078">
    <property type="component" value="Unassembled WGS sequence"/>
</dbReference>
<keyword evidence="1" id="KW-1133">Transmembrane helix</keyword>
<feature type="transmembrane region" description="Helical" evidence="1">
    <location>
        <begin position="33"/>
        <end position="50"/>
    </location>
</feature>
<keyword evidence="1" id="KW-0812">Transmembrane</keyword>
<keyword evidence="1" id="KW-0472">Membrane</keyword>
<proteinExistence type="predicted"/>
<dbReference type="AlphaFoldDB" id="K0YGQ0"/>
<keyword evidence="3" id="KW-1185">Reference proteome</keyword>
<dbReference type="HOGENOM" id="CLU_2866535_0_0_11"/>
<dbReference type="RefSeq" id="WP_004600635.1">
    <property type="nucleotide sequence ID" value="NZ_HF541866.1"/>
</dbReference>
<dbReference type="STRING" id="29321.AAV33_02230"/>
<protein>
    <submittedName>
        <fullName evidence="2">Uncharacterized protein</fullName>
    </submittedName>
</protein>
<evidence type="ECO:0000313" key="2">
    <source>
        <dbReference type="EMBL" id="EJZ82328.1"/>
    </source>
</evidence>
<comment type="caution">
    <text evidence="2">The sequence shown here is derived from an EMBL/GenBank/DDBJ whole genome shotgun (WGS) entry which is preliminary data.</text>
</comment>
<evidence type="ECO:0000256" key="1">
    <source>
        <dbReference type="SAM" id="Phobius"/>
    </source>
</evidence>
<dbReference type="EMBL" id="AHAE01000034">
    <property type="protein sequence ID" value="EJZ82328.1"/>
    <property type="molecule type" value="Genomic_DNA"/>
</dbReference>
<organism evidence="2 3">
    <name type="scientific">Corynebacterium otitidis ATCC 51513</name>
    <dbReference type="NCBI Taxonomy" id="883169"/>
    <lineage>
        <taxon>Bacteria</taxon>
        <taxon>Bacillati</taxon>
        <taxon>Actinomycetota</taxon>
        <taxon>Actinomycetes</taxon>
        <taxon>Mycobacteriales</taxon>
        <taxon>Corynebacteriaceae</taxon>
        <taxon>Corynebacterium</taxon>
    </lineage>
</organism>
<name>K0YGQ0_9CORY</name>